<comment type="subcellular location">
    <subcellularLocation>
        <location evidence="1">Cell membrane</location>
        <topology evidence="1">Peripheral membrane protein</topology>
    </subcellularLocation>
</comment>
<comment type="caution">
    <text evidence="11">The sequence shown here is derived from an EMBL/GenBank/DDBJ whole genome shotgun (WGS) entry which is preliminary data.</text>
</comment>
<dbReference type="InterPro" id="IPR050107">
    <property type="entry name" value="ABC_carbohydrate_import_ATPase"/>
</dbReference>
<dbReference type="RefSeq" id="WP_007467908.1">
    <property type="nucleotide sequence ID" value="NZ_KI391954.1"/>
</dbReference>
<dbReference type="PANTHER" id="PTHR43790:SF9">
    <property type="entry name" value="GALACTOFURANOSE TRANSPORTER ATP-BINDING PROTEIN YTFR"/>
    <property type="match status" value="1"/>
</dbReference>
<evidence type="ECO:0000256" key="3">
    <source>
        <dbReference type="ARBA" id="ARBA00022475"/>
    </source>
</evidence>
<feature type="region of interest" description="Disordered" evidence="9">
    <location>
        <begin position="272"/>
        <end position="291"/>
    </location>
</feature>
<dbReference type="SUPFAM" id="SSF52540">
    <property type="entry name" value="P-loop containing nucleoside triphosphate hydrolases"/>
    <property type="match status" value="2"/>
</dbReference>
<keyword evidence="8" id="KW-0472">Membrane</keyword>
<dbReference type="InterPro" id="IPR003593">
    <property type="entry name" value="AAA+_ATPase"/>
</dbReference>
<keyword evidence="12" id="KW-1185">Reference proteome</keyword>
<dbReference type="InterPro" id="IPR017871">
    <property type="entry name" value="ABC_transporter-like_CS"/>
</dbReference>
<dbReference type="Pfam" id="PF00005">
    <property type="entry name" value="ABC_tran"/>
    <property type="match status" value="2"/>
</dbReference>
<evidence type="ECO:0000256" key="4">
    <source>
        <dbReference type="ARBA" id="ARBA00022737"/>
    </source>
</evidence>
<dbReference type="EMBL" id="ACZI02000003">
    <property type="protein sequence ID" value="EFV14426.1"/>
    <property type="molecule type" value="Genomic_DNA"/>
</dbReference>
<feature type="domain" description="ABC transporter" evidence="10">
    <location>
        <begin position="261"/>
        <end position="524"/>
    </location>
</feature>
<accession>E5XMJ9</accession>
<reference evidence="11 12" key="1">
    <citation type="journal article" date="2011" name="Stand. Genomic Sci.">
        <title>High quality draft genome sequence of Segniliparus rugosus CDC 945(T)= (ATCC BAA-974(T)).</title>
        <authorList>
            <person name="Earl A.M."/>
            <person name="Desjardins C.A."/>
            <person name="Fitzgerald M.G."/>
            <person name="Arachchi H.M."/>
            <person name="Zeng Q."/>
            <person name="Mehta T."/>
            <person name="Griggs A."/>
            <person name="Birren B.W."/>
            <person name="Toney N.C."/>
            <person name="Carr J."/>
            <person name="Posey J."/>
            <person name="Butler W.R."/>
        </authorList>
    </citation>
    <scope>NUCLEOTIDE SEQUENCE [LARGE SCALE GENOMIC DNA]</scope>
    <source>
        <strain evidence="12">ATCC BAA-974 / DSM 45345 / CCUG 50838 / CIP 108380 / JCM 13579 / CDC 945</strain>
    </source>
</reference>
<evidence type="ECO:0000256" key="5">
    <source>
        <dbReference type="ARBA" id="ARBA00022741"/>
    </source>
</evidence>
<name>E5XMJ9_SEGRC</name>
<dbReference type="Gene3D" id="3.40.50.300">
    <property type="entry name" value="P-loop containing nucleotide triphosphate hydrolases"/>
    <property type="match status" value="2"/>
</dbReference>
<dbReference type="CDD" id="cd03216">
    <property type="entry name" value="ABC_Carb_Monos_I"/>
    <property type="match status" value="1"/>
</dbReference>
<feature type="domain" description="ABC transporter" evidence="10">
    <location>
        <begin position="12"/>
        <end position="244"/>
    </location>
</feature>
<dbReference type="InterPro" id="IPR003439">
    <property type="entry name" value="ABC_transporter-like_ATP-bd"/>
</dbReference>
<keyword evidence="4" id="KW-0677">Repeat</keyword>
<proteinExistence type="predicted"/>
<dbReference type="GO" id="GO:0005886">
    <property type="term" value="C:plasma membrane"/>
    <property type="evidence" value="ECO:0007669"/>
    <property type="project" value="UniProtKB-SubCell"/>
</dbReference>
<dbReference type="PROSITE" id="PS50893">
    <property type="entry name" value="ABC_TRANSPORTER_2"/>
    <property type="match status" value="2"/>
</dbReference>
<evidence type="ECO:0000256" key="8">
    <source>
        <dbReference type="ARBA" id="ARBA00023136"/>
    </source>
</evidence>
<sequence length="525" mass="55346">MSEGPTREGTALRLAGITKRYPGVVANDAVALEARVGEVHAICGENGAGKSTLMKILYGMVKPDEGTIEVHGKEVKFHSPAQAIAAGIGMVHQHFMLAENLTVLENVVLGAEASHGIGARARTFLRGLAASSGLEIDVDSQVSELGVADRQRVEILKVLYRGARIIILDEPTAVLAPSEVEALFEVLRGMKAEGYTFLFISHKLGEVRAVADTVTVIRRGRTVATADPKTMTNTQLAELIVGSIPDLSRPDAVREPGAPVLRLSGVCVAGPSHAPPRAGAAAPSGGRGERPELADVDLTIREGEILGVAGVEGNGQTALAEVVLGMRQPSAGTLELRARSGETLALVGRSVLRRREAGIGYVAEDRHRHSLLLAQSLWRNRILGFQSRLTRGQWLAIGEAKAQAETIRQSFDVRAPGVATPIGALSGGNQQKFIMGRELSDGPVLLVAAQPTRGVDVGAQSLLWGKLREAQQAGLAVLLISADLDELLALSDRIVVLHDGRIVAEADPRTVTAAELGEAMTGGAE</sequence>
<dbReference type="GO" id="GO:0005524">
    <property type="term" value="F:ATP binding"/>
    <property type="evidence" value="ECO:0007669"/>
    <property type="project" value="UniProtKB-KW"/>
</dbReference>
<dbReference type="STRING" id="679197.HMPREF9336_00719"/>
<dbReference type="GO" id="GO:0016887">
    <property type="term" value="F:ATP hydrolysis activity"/>
    <property type="evidence" value="ECO:0007669"/>
    <property type="project" value="InterPro"/>
</dbReference>
<feature type="compositionally biased region" description="Low complexity" evidence="9">
    <location>
        <begin position="272"/>
        <end position="284"/>
    </location>
</feature>
<keyword evidence="6" id="KW-0067">ATP-binding</keyword>
<dbReference type="InterPro" id="IPR027417">
    <property type="entry name" value="P-loop_NTPase"/>
</dbReference>
<dbReference type="SMART" id="SM00382">
    <property type="entry name" value="AAA"/>
    <property type="match status" value="1"/>
</dbReference>
<dbReference type="AlphaFoldDB" id="E5XMJ9"/>
<keyword evidence="7" id="KW-1278">Translocase</keyword>
<evidence type="ECO:0000259" key="10">
    <source>
        <dbReference type="PROSITE" id="PS50893"/>
    </source>
</evidence>
<evidence type="ECO:0000256" key="6">
    <source>
        <dbReference type="ARBA" id="ARBA00022840"/>
    </source>
</evidence>
<keyword evidence="5" id="KW-0547">Nucleotide-binding</keyword>
<dbReference type="PROSITE" id="PS00211">
    <property type="entry name" value="ABC_TRANSPORTER_1"/>
    <property type="match status" value="1"/>
</dbReference>
<dbReference type="HOGENOM" id="CLU_000604_92_0_11"/>
<dbReference type="FunFam" id="3.40.50.300:FF:000127">
    <property type="entry name" value="Ribose import ATP-binding protein RbsA"/>
    <property type="match status" value="1"/>
</dbReference>
<keyword evidence="3" id="KW-1003">Cell membrane</keyword>
<protein>
    <recommendedName>
        <fullName evidence="10">ABC transporter domain-containing protein</fullName>
    </recommendedName>
</protein>
<evidence type="ECO:0000313" key="11">
    <source>
        <dbReference type="EMBL" id="EFV14426.1"/>
    </source>
</evidence>
<keyword evidence="2" id="KW-0813">Transport</keyword>
<dbReference type="Proteomes" id="UP000004816">
    <property type="component" value="Unassembled WGS sequence"/>
</dbReference>
<organism evidence="11 12">
    <name type="scientific">Segniliparus rugosus (strain ATCC BAA-974 / DSM 45345 / CCUG 50838 / CIP 108380 / JCM 13579 / CDC 945)</name>
    <dbReference type="NCBI Taxonomy" id="679197"/>
    <lineage>
        <taxon>Bacteria</taxon>
        <taxon>Bacillati</taxon>
        <taxon>Actinomycetota</taxon>
        <taxon>Actinomycetes</taxon>
        <taxon>Mycobacteriales</taxon>
        <taxon>Segniliparaceae</taxon>
        <taxon>Segniliparus</taxon>
    </lineage>
</organism>
<evidence type="ECO:0000256" key="9">
    <source>
        <dbReference type="SAM" id="MobiDB-lite"/>
    </source>
</evidence>
<dbReference type="eggNOG" id="COG3845">
    <property type="taxonomic scope" value="Bacteria"/>
</dbReference>
<evidence type="ECO:0000256" key="2">
    <source>
        <dbReference type="ARBA" id="ARBA00022448"/>
    </source>
</evidence>
<dbReference type="CDD" id="cd03215">
    <property type="entry name" value="ABC_Carb_Monos_II"/>
    <property type="match status" value="1"/>
</dbReference>
<evidence type="ECO:0000256" key="7">
    <source>
        <dbReference type="ARBA" id="ARBA00022967"/>
    </source>
</evidence>
<evidence type="ECO:0000256" key="1">
    <source>
        <dbReference type="ARBA" id="ARBA00004202"/>
    </source>
</evidence>
<dbReference type="OrthoDB" id="7757085at2"/>
<evidence type="ECO:0000313" key="12">
    <source>
        <dbReference type="Proteomes" id="UP000004816"/>
    </source>
</evidence>
<gene>
    <name evidence="11" type="ORF">HMPREF9336_00719</name>
</gene>
<dbReference type="PANTHER" id="PTHR43790">
    <property type="entry name" value="CARBOHYDRATE TRANSPORT ATP-BINDING PROTEIN MG119-RELATED"/>
    <property type="match status" value="1"/>
</dbReference>